<keyword evidence="1" id="KW-0472">Membrane</keyword>
<proteinExistence type="predicted"/>
<evidence type="ECO:0000259" key="2">
    <source>
        <dbReference type="Pfam" id="PF14317"/>
    </source>
</evidence>
<organism evidence="3 4">
    <name type="scientific">Clostridium intestinale DSM 6191</name>
    <dbReference type="NCBI Taxonomy" id="1121320"/>
    <lineage>
        <taxon>Bacteria</taxon>
        <taxon>Bacillati</taxon>
        <taxon>Bacillota</taxon>
        <taxon>Clostridia</taxon>
        <taxon>Eubacteriales</taxon>
        <taxon>Clostridiaceae</taxon>
        <taxon>Clostridium</taxon>
    </lineage>
</organism>
<keyword evidence="1" id="KW-0812">Transmembrane</keyword>
<accession>A0A1M6BE13</accession>
<evidence type="ECO:0000313" key="3">
    <source>
        <dbReference type="EMBL" id="SHI46991.1"/>
    </source>
</evidence>
<dbReference type="Pfam" id="PF14317">
    <property type="entry name" value="YcxB"/>
    <property type="match status" value="1"/>
</dbReference>
<feature type="transmembrane region" description="Helical" evidence="1">
    <location>
        <begin position="33"/>
        <end position="55"/>
    </location>
</feature>
<dbReference type="Proteomes" id="UP000184241">
    <property type="component" value="Unassembled WGS sequence"/>
</dbReference>
<evidence type="ECO:0000313" key="4">
    <source>
        <dbReference type="Proteomes" id="UP000184241"/>
    </source>
</evidence>
<evidence type="ECO:0000256" key="1">
    <source>
        <dbReference type="SAM" id="Phobius"/>
    </source>
</evidence>
<sequence>MVLNFINTKKHLVDMDFYSWSNSNLHKKSVKSIFFLAAIISFSLWLYLAITNRYFAGNLFYLLILVGGGLIETFILVLIFRFVRKIYYSKRLSESNKDTFDIETTLSLEENEITLKTNRSQSKIKYSLINKVSETNEYVFIFIDSADGIPIPLTAFLNEKEKTSFLNYLNKKIASNLP</sequence>
<reference evidence="3 4" key="1">
    <citation type="submission" date="2016-11" db="EMBL/GenBank/DDBJ databases">
        <authorList>
            <person name="Jaros S."/>
            <person name="Januszkiewicz K."/>
            <person name="Wedrychowicz H."/>
        </authorList>
    </citation>
    <scope>NUCLEOTIDE SEQUENCE [LARGE SCALE GENOMIC DNA]</scope>
    <source>
        <strain evidence="3 4">DSM 6191</strain>
    </source>
</reference>
<dbReference type="RefSeq" id="WP_073022220.1">
    <property type="nucleotide sequence ID" value="NZ_FQXU01000014.1"/>
</dbReference>
<dbReference type="AlphaFoldDB" id="A0A1M6BE13"/>
<keyword evidence="1" id="KW-1133">Transmembrane helix</keyword>
<name>A0A1M6BE13_9CLOT</name>
<gene>
    <name evidence="3" type="ORF">SAMN02745941_03864</name>
</gene>
<protein>
    <submittedName>
        <fullName evidence="3">YcxB-like protein</fullName>
    </submittedName>
</protein>
<dbReference type="EMBL" id="FQXU01000014">
    <property type="protein sequence ID" value="SHI46991.1"/>
    <property type="molecule type" value="Genomic_DNA"/>
</dbReference>
<dbReference type="InterPro" id="IPR025588">
    <property type="entry name" value="YcxB-like_C"/>
</dbReference>
<feature type="transmembrane region" description="Helical" evidence="1">
    <location>
        <begin position="61"/>
        <end position="83"/>
    </location>
</feature>
<feature type="domain" description="YcxB-like C-terminal" evidence="2">
    <location>
        <begin position="109"/>
        <end position="167"/>
    </location>
</feature>